<evidence type="ECO:0000256" key="8">
    <source>
        <dbReference type="ARBA" id="ARBA00034617"/>
    </source>
</evidence>
<dbReference type="HOGENOM" id="CLU_004585_5_2_14"/>
<dbReference type="GO" id="GO:0005524">
    <property type="term" value="F:ATP binding"/>
    <property type="evidence" value="ECO:0007669"/>
    <property type="project" value="UniProtKB-UniRule"/>
</dbReference>
<keyword evidence="5 11" id="KW-0067">ATP-binding</keyword>
<dbReference type="Gene3D" id="3.40.50.300">
    <property type="entry name" value="P-loop containing nucleotide triphosphate hydrolases"/>
    <property type="match status" value="2"/>
</dbReference>
<dbReference type="PROSITE" id="PS51217">
    <property type="entry name" value="UVRD_HELICASE_CTER"/>
    <property type="match status" value="1"/>
</dbReference>
<dbReference type="PANTHER" id="PTHR11070:SF2">
    <property type="entry name" value="ATP-DEPENDENT DNA HELICASE SRS2"/>
    <property type="match status" value="1"/>
</dbReference>
<comment type="catalytic activity">
    <reaction evidence="10">
        <text>ATP + H2O = ADP + phosphate + H(+)</text>
        <dbReference type="Rhea" id="RHEA:13065"/>
        <dbReference type="ChEBI" id="CHEBI:15377"/>
        <dbReference type="ChEBI" id="CHEBI:15378"/>
        <dbReference type="ChEBI" id="CHEBI:30616"/>
        <dbReference type="ChEBI" id="CHEBI:43474"/>
        <dbReference type="ChEBI" id="CHEBI:456216"/>
        <dbReference type="EC" id="5.6.2.4"/>
    </reaction>
</comment>
<keyword evidence="2 11" id="KW-0547">Nucleotide-binding</keyword>
<evidence type="ECO:0000256" key="6">
    <source>
        <dbReference type="ARBA" id="ARBA00023125"/>
    </source>
</evidence>
<feature type="domain" description="UvrD-like helicase ATP-binding" evidence="12">
    <location>
        <begin position="1"/>
        <end position="285"/>
    </location>
</feature>
<dbReference type="InterPro" id="IPR013986">
    <property type="entry name" value="DExx_box_DNA_helicase_dom_sf"/>
</dbReference>
<dbReference type="GO" id="GO:0000725">
    <property type="term" value="P:recombinational repair"/>
    <property type="evidence" value="ECO:0007669"/>
    <property type="project" value="TreeGrafter"/>
</dbReference>
<accession>F6FG94</accession>
<evidence type="ECO:0000256" key="1">
    <source>
        <dbReference type="ARBA" id="ARBA00009922"/>
    </source>
</evidence>
<evidence type="ECO:0000256" key="5">
    <source>
        <dbReference type="ARBA" id="ARBA00022840"/>
    </source>
</evidence>
<organism evidence="14 15">
    <name type="scientific">Mycoplasma haemofelis (strain Ohio2)</name>
    <dbReference type="NCBI Taxonomy" id="859194"/>
    <lineage>
        <taxon>Bacteria</taxon>
        <taxon>Bacillati</taxon>
        <taxon>Mycoplasmatota</taxon>
        <taxon>Mollicutes</taxon>
        <taxon>Mycoplasmataceae</taxon>
        <taxon>Mycoplasma</taxon>
    </lineage>
</organism>
<feature type="domain" description="UvrD-like helicase C-terminal" evidence="13">
    <location>
        <begin position="286"/>
        <end position="552"/>
    </location>
</feature>
<protein>
    <recommendedName>
        <fullName evidence="9">DNA 3'-5' helicase</fullName>
        <ecNumber evidence="9">5.6.2.4</ecNumber>
    </recommendedName>
</protein>
<dbReference type="eggNOG" id="COG0210">
    <property type="taxonomic scope" value="Bacteria"/>
</dbReference>
<proteinExistence type="inferred from homology"/>
<evidence type="ECO:0000256" key="3">
    <source>
        <dbReference type="ARBA" id="ARBA00022801"/>
    </source>
</evidence>
<evidence type="ECO:0000313" key="14">
    <source>
        <dbReference type="EMBL" id="AEG73592.1"/>
    </source>
</evidence>
<dbReference type="GO" id="GO:0043138">
    <property type="term" value="F:3'-5' DNA helicase activity"/>
    <property type="evidence" value="ECO:0007669"/>
    <property type="project" value="UniProtKB-EC"/>
</dbReference>
<reference evidence="14 15" key="1">
    <citation type="journal article" date="2011" name="J. Bacteriol.">
        <title>Complete genome sequences of two hemotropic Mycoplasmas, Mycoplasma haemofelis strain Ohio2 and Mycoplasma suis strain Illinois.</title>
        <authorList>
            <person name="Messick J.B."/>
            <person name="Santos A.P."/>
            <person name="Guimaraes A.M."/>
        </authorList>
    </citation>
    <scope>NUCLEOTIDE SEQUENCE [LARGE SCALE GENOMIC DNA]</scope>
    <source>
        <strain evidence="14 15">Ohio2</strain>
    </source>
</reference>
<keyword evidence="7" id="KW-0413">Isomerase</keyword>
<dbReference type="AlphaFoldDB" id="F6FG94"/>
<evidence type="ECO:0000259" key="12">
    <source>
        <dbReference type="PROSITE" id="PS51198"/>
    </source>
</evidence>
<dbReference type="BioCyc" id="MHAE859194:G1GR7-1351-MONOMER"/>
<name>F6FG94_MYCHI</name>
<sequence>MPLNKGQREAVEAPFKPTLVIAGAGTGKTTVLIERILRYIDEGIEPSRILAITFTNKSKDEISHRIRKRSPVESSPRIYTFHAFFYWVLRKDIEKLGRDKDFRVIDENDQRAIFRMILKEKSIDSEGITPRTMANIVSILKHRNPYEQPLERNEVALHFSRKYELSFEDLADVYNAYEKNLREINVLDYDDLEILANNLLNIEEARKYWNQYFKAILIDEFQDTNDIQFEIVKKILGEHQNLFCVGDPDQSIYGFRGAKAGICREFLDTFEDTQLVKLEENYRSTQNILNVSNVLINKNSGELSKVLFTSNEEGSKVVYREFINEWDEVNYVLDEVQYLIKREGASLRDFAILYRNNFLAVPFEMKIKEKKWEYSITNSVEFYSREEIRAVAAYLHLVFNDDATDALYKIRALPPKGIGEVAVRTFETFKAASSYTVLEALFNIDECPELTTRAKTAFKELGVLIGELRSKKDLGIYDLIMFIIDKSGYKKYLMEKKELGRIENIIKFAEILKSDKGADNWEVVKEIPLKTKDVVPKTDDYILLSTVHQVKGLEFKYVFVVKMVSDVFPSYRSVTAADKSEERRLAYVAFTRAKKRLYITKSPYSSKGSIVSNRESEFVTDIKGLPFVDARVVTKKWFS</sequence>
<dbReference type="SUPFAM" id="SSF52540">
    <property type="entry name" value="P-loop containing nucleoside triphosphate hydrolases"/>
    <property type="match status" value="1"/>
</dbReference>
<dbReference type="GO" id="GO:0016887">
    <property type="term" value="F:ATP hydrolysis activity"/>
    <property type="evidence" value="ECO:0007669"/>
    <property type="project" value="RHEA"/>
</dbReference>
<comment type="similarity">
    <text evidence="1">Belongs to the helicase family. UvrD subfamily.</text>
</comment>
<gene>
    <name evidence="14" type="ordered locus">MHF_1356</name>
</gene>
<evidence type="ECO:0000256" key="9">
    <source>
        <dbReference type="ARBA" id="ARBA00034808"/>
    </source>
</evidence>
<dbReference type="EMBL" id="CP002808">
    <property type="protein sequence ID" value="AEG73592.1"/>
    <property type="molecule type" value="Genomic_DNA"/>
</dbReference>
<evidence type="ECO:0000256" key="11">
    <source>
        <dbReference type="PROSITE-ProRule" id="PRU00560"/>
    </source>
</evidence>
<dbReference type="InterPro" id="IPR014017">
    <property type="entry name" value="DNA_helicase_UvrD-like_C"/>
</dbReference>
<evidence type="ECO:0000313" key="15">
    <source>
        <dbReference type="Proteomes" id="UP000007952"/>
    </source>
</evidence>
<dbReference type="InterPro" id="IPR000212">
    <property type="entry name" value="DNA_helicase_UvrD/REP"/>
</dbReference>
<evidence type="ECO:0000256" key="4">
    <source>
        <dbReference type="ARBA" id="ARBA00022806"/>
    </source>
</evidence>
<dbReference type="Pfam" id="PF13361">
    <property type="entry name" value="UvrD_C"/>
    <property type="match status" value="1"/>
</dbReference>
<dbReference type="InterPro" id="IPR027417">
    <property type="entry name" value="P-loop_NTPase"/>
</dbReference>
<dbReference type="CDD" id="cd17932">
    <property type="entry name" value="DEXQc_UvrD"/>
    <property type="match status" value="1"/>
</dbReference>
<reference key="2">
    <citation type="submission" date="2011-05" db="EMBL/GenBank/DDBJ databases">
        <title>The Genome of Mycoplasma haemofelis Strain Ohio2, a pathogenic hemoplasma of the cat.</title>
        <authorList>
            <person name="Santos A.P."/>
            <person name="Guimaraes A.M.S."/>
            <person name="SanMiguel P.J."/>
            <person name="Martin S.W."/>
            <person name="Messick J.B."/>
        </authorList>
    </citation>
    <scope>NUCLEOTIDE SEQUENCE</scope>
    <source>
        <strain>Ohio2</strain>
    </source>
</reference>
<dbReference type="Gene3D" id="1.10.10.160">
    <property type="match status" value="1"/>
</dbReference>
<dbReference type="KEGG" id="mhf:MHF_1356"/>
<keyword evidence="4 11" id="KW-0347">Helicase</keyword>
<feature type="binding site" evidence="11">
    <location>
        <begin position="22"/>
        <end position="29"/>
    </location>
    <ligand>
        <name>ATP</name>
        <dbReference type="ChEBI" id="CHEBI:30616"/>
    </ligand>
</feature>
<dbReference type="GO" id="GO:0003677">
    <property type="term" value="F:DNA binding"/>
    <property type="evidence" value="ECO:0007669"/>
    <property type="project" value="UniProtKB-KW"/>
</dbReference>
<keyword evidence="6" id="KW-0238">DNA-binding</keyword>
<dbReference type="Gene3D" id="1.10.486.10">
    <property type="entry name" value="PCRA, domain 4"/>
    <property type="match status" value="1"/>
</dbReference>
<dbReference type="STRING" id="859194.MHF_1356"/>
<evidence type="ECO:0000259" key="13">
    <source>
        <dbReference type="PROSITE" id="PS51217"/>
    </source>
</evidence>
<dbReference type="PANTHER" id="PTHR11070">
    <property type="entry name" value="UVRD / RECB / PCRA DNA HELICASE FAMILY MEMBER"/>
    <property type="match status" value="1"/>
</dbReference>
<dbReference type="EC" id="5.6.2.4" evidence="9"/>
<evidence type="ECO:0000256" key="2">
    <source>
        <dbReference type="ARBA" id="ARBA00022741"/>
    </source>
</evidence>
<evidence type="ECO:0000256" key="10">
    <source>
        <dbReference type="ARBA" id="ARBA00048988"/>
    </source>
</evidence>
<dbReference type="InterPro" id="IPR014016">
    <property type="entry name" value="UvrD-like_ATP-bd"/>
</dbReference>
<evidence type="ECO:0000256" key="7">
    <source>
        <dbReference type="ARBA" id="ARBA00023235"/>
    </source>
</evidence>
<keyword evidence="3 11" id="KW-0378">Hydrolase</keyword>
<dbReference type="PROSITE" id="PS51198">
    <property type="entry name" value="UVRD_HELICASE_ATP_BIND"/>
    <property type="match status" value="1"/>
</dbReference>
<dbReference type="Proteomes" id="UP000007952">
    <property type="component" value="Chromosome"/>
</dbReference>
<comment type="catalytic activity">
    <reaction evidence="8">
        <text>Couples ATP hydrolysis with the unwinding of duplex DNA by translocating in the 3'-5' direction.</text>
        <dbReference type="EC" id="5.6.2.4"/>
    </reaction>
</comment>
<dbReference type="Pfam" id="PF00580">
    <property type="entry name" value="UvrD-helicase"/>
    <property type="match status" value="1"/>
</dbReference>